<protein>
    <submittedName>
        <fullName evidence="5">Photosynthetic protein synthase II</fullName>
    </submittedName>
</protein>
<dbReference type="PANTHER" id="PTHR12151:SF25">
    <property type="entry name" value="LINALOOL DEHYDRATASE_ISOMERASE DOMAIN-CONTAINING PROTEIN"/>
    <property type="match status" value="1"/>
</dbReference>
<comment type="similarity">
    <text evidence="1">Belongs to the SCO1/2 family.</text>
</comment>
<evidence type="ECO:0000256" key="4">
    <source>
        <dbReference type="PIRSR" id="PIRSR603782-2"/>
    </source>
</evidence>
<dbReference type="FunFam" id="3.40.30.10:FF:000013">
    <property type="entry name" value="Blast:Protein SCO1 homolog, mitochondrial"/>
    <property type="match status" value="1"/>
</dbReference>
<evidence type="ECO:0000256" key="2">
    <source>
        <dbReference type="ARBA" id="ARBA00023008"/>
    </source>
</evidence>
<proteinExistence type="inferred from homology"/>
<dbReference type="Proteomes" id="UP000175679">
    <property type="component" value="Unassembled WGS sequence"/>
</dbReference>
<dbReference type="OrthoDB" id="9790194at2"/>
<comment type="caution">
    <text evidence="5">The sequence shown here is derived from an EMBL/GenBank/DDBJ whole genome shotgun (WGS) entry which is preliminary data.</text>
</comment>
<evidence type="ECO:0000256" key="1">
    <source>
        <dbReference type="ARBA" id="ARBA00010996"/>
    </source>
</evidence>
<gene>
    <name evidence="5" type="ORF">BIY23_02615</name>
</gene>
<dbReference type="SUPFAM" id="SSF52833">
    <property type="entry name" value="Thioredoxin-like"/>
    <property type="match status" value="1"/>
</dbReference>
<dbReference type="InterPro" id="IPR036249">
    <property type="entry name" value="Thioredoxin-like_sf"/>
</dbReference>
<organism evidence="5 6">
    <name type="scientific">Wolbachia pipientis</name>
    <dbReference type="NCBI Taxonomy" id="955"/>
    <lineage>
        <taxon>Bacteria</taxon>
        <taxon>Pseudomonadati</taxon>
        <taxon>Pseudomonadota</taxon>
        <taxon>Alphaproteobacteria</taxon>
        <taxon>Rickettsiales</taxon>
        <taxon>Anaplasmataceae</taxon>
        <taxon>Wolbachieae</taxon>
        <taxon>Wolbachia</taxon>
    </lineage>
</organism>
<keyword evidence="3" id="KW-0479">Metal-binding</keyword>
<keyword evidence="4" id="KW-1015">Disulfide bond</keyword>
<dbReference type="Pfam" id="PF02630">
    <property type="entry name" value="SCO1-SenC"/>
    <property type="match status" value="1"/>
</dbReference>
<dbReference type="GO" id="GO:0046872">
    <property type="term" value="F:metal ion binding"/>
    <property type="evidence" value="ECO:0007669"/>
    <property type="project" value="UniProtKB-KW"/>
</dbReference>
<dbReference type="Gene3D" id="3.40.30.10">
    <property type="entry name" value="Glutaredoxin"/>
    <property type="match status" value="1"/>
</dbReference>
<keyword evidence="6" id="KW-1185">Reference proteome</keyword>
<dbReference type="PANTHER" id="PTHR12151">
    <property type="entry name" value="ELECTRON TRANSPORT PROTIN SCO1/SENC FAMILY MEMBER"/>
    <property type="match status" value="1"/>
</dbReference>
<dbReference type="InterPro" id="IPR003782">
    <property type="entry name" value="SCO1/SenC"/>
</dbReference>
<feature type="binding site" evidence="3">
    <location>
        <position position="76"/>
    </location>
    <ligand>
        <name>Cu cation</name>
        <dbReference type="ChEBI" id="CHEBI:23378"/>
    </ligand>
</feature>
<dbReference type="AlphaFoldDB" id="A0A1E7QJT4"/>
<dbReference type="EMBL" id="MJMG01000006">
    <property type="protein sequence ID" value="OEY86742.1"/>
    <property type="molecule type" value="Genomic_DNA"/>
</dbReference>
<sequence length="202" mass="23159">MIKIVRKIFNLLILLAFIFFGYCYFTKNGIFSQTKIDNTEVAIGGDFSLINQDGQVVHSNDLKDKYKLIFFGFSLCKRICPMHLGIISEALAKLDNNIHKKLQAIFITIDPERDSIKKLKEFHQQFDDRIQMLTGTREEIDQVILKYKVYASKVAGEEEINHSSVIYLIGPDGKYVTHFALNLDSSENQSDKIVAGLKRYVN</sequence>
<accession>A0A1E7QJT4</accession>
<feature type="binding site" evidence="3">
    <location>
        <position position="80"/>
    </location>
    <ligand>
        <name>Cu cation</name>
        <dbReference type="ChEBI" id="CHEBI:23378"/>
    </ligand>
</feature>
<feature type="binding site" evidence="3">
    <location>
        <position position="162"/>
    </location>
    <ligand>
        <name>Cu cation</name>
        <dbReference type="ChEBI" id="CHEBI:23378"/>
    </ligand>
</feature>
<keyword evidence="2 3" id="KW-0186">Copper</keyword>
<dbReference type="CDD" id="cd02968">
    <property type="entry name" value="SCO"/>
    <property type="match status" value="1"/>
</dbReference>
<evidence type="ECO:0000313" key="5">
    <source>
        <dbReference type="EMBL" id="OEY86742.1"/>
    </source>
</evidence>
<name>A0A1E7QJT4_WOLPI</name>
<evidence type="ECO:0000313" key="6">
    <source>
        <dbReference type="Proteomes" id="UP000175679"/>
    </source>
</evidence>
<feature type="disulfide bond" description="Redox-active" evidence="4">
    <location>
        <begin position="76"/>
        <end position="80"/>
    </location>
</feature>
<evidence type="ECO:0000256" key="3">
    <source>
        <dbReference type="PIRSR" id="PIRSR603782-1"/>
    </source>
</evidence>
<dbReference type="RefSeq" id="WP_070065073.1">
    <property type="nucleotide sequence ID" value="NZ_MJMG01000006.1"/>
</dbReference>
<reference evidence="5 6" key="1">
    <citation type="submission" date="2016-09" db="EMBL/GenBank/DDBJ databases">
        <title>Genomic evidence for plant-parasitic nematodes as the earliest Wolbachia hosts.</title>
        <authorList>
            <person name="Brown A.M."/>
            <person name="Wasala S.K."/>
            <person name="Howe D.K."/>
            <person name="Peetz A.B."/>
            <person name="Zasada I.A."/>
            <person name="Denver D.R."/>
        </authorList>
    </citation>
    <scope>NUCLEOTIDE SEQUENCE [LARGE SCALE GENOMIC DNA]</scope>
    <source>
        <strain evidence="6">wPpe</strain>
    </source>
</reference>